<accession>A0ABD5EWX3</accession>
<proteinExistence type="predicted"/>
<comment type="caution">
    <text evidence="1">The sequence shown here is derived from an EMBL/GenBank/DDBJ whole genome shotgun (WGS) entry which is preliminary data.</text>
</comment>
<evidence type="ECO:0000313" key="2">
    <source>
        <dbReference type="Proteomes" id="UP001183535"/>
    </source>
</evidence>
<dbReference type="RefSeq" id="WP_237548522.1">
    <property type="nucleotide sequence ID" value="NZ_JAVRES010000019.1"/>
</dbReference>
<keyword evidence="2" id="KW-1185">Reference proteome</keyword>
<dbReference type="AlphaFoldDB" id="A0ABD5EWX3"/>
<gene>
    <name evidence="1" type="ORF">RM877_28755</name>
</gene>
<evidence type="ECO:0000313" key="1">
    <source>
        <dbReference type="EMBL" id="MDT0438672.1"/>
    </source>
</evidence>
<dbReference type="EMBL" id="JAVRES010000019">
    <property type="protein sequence ID" value="MDT0438672.1"/>
    <property type="molecule type" value="Genomic_DNA"/>
</dbReference>
<name>A0ABD5EWX3_9ACTN</name>
<reference evidence="2" key="1">
    <citation type="submission" date="2023-07" db="EMBL/GenBank/DDBJ databases">
        <title>30 novel species of actinomycetes from the DSMZ collection.</title>
        <authorList>
            <person name="Nouioui I."/>
        </authorList>
    </citation>
    <scope>NUCLEOTIDE SEQUENCE [LARGE SCALE GENOMIC DNA]</scope>
    <source>
        <strain evidence="2">DSM 41981</strain>
    </source>
</reference>
<organism evidence="1 2">
    <name type="scientific">Streptomyces doudnae</name>
    <dbReference type="NCBI Taxonomy" id="3075536"/>
    <lineage>
        <taxon>Bacteria</taxon>
        <taxon>Bacillati</taxon>
        <taxon>Actinomycetota</taxon>
        <taxon>Actinomycetes</taxon>
        <taxon>Kitasatosporales</taxon>
        <taxon>Streptomycetaceae</taxon>
        <taxon>Streptomyces</taxon>
    </lineage>
</organism>
<protein>
    <submittedName>
        <fullName evidence="1">Uncharacterized protein</fullName>
    </submittedName>
</protein>
<sequence>MAAARPAAADGRRCSAQAGRLHEMRTAALPRLAAFRRTVQRRPGTRLSSSLTAA</sequence>
<dbReference type="Proteomes" id="UP001183535">
    <property type="component" value="Unassembled WGS sequence"/>
</dbReference>